<reference evidence="1 2" key="1">
    <citation type="submission" date="2019-03" db="EMBL/GenBank/DDBJ databases">
        <title>Genomic Encyclopedia of Type Strains, Phase IV (KMG-IV): sequencing the most valuable type-strain genomes for metagenomic binning, comparative biology and taxonomic classification.</title>
        <authorList>
            <person name="Goeker M."/>
        </authorList>
    </citation>
    <scope>NUCLEOTIDE SEQUENCE [LARGE SCALE GENOMIC DNA]</scope>
    <source>
        <strain evidence="1 2">DSM 45934</strain>
    </source>
</reference>
<sequence>MTSQLVFDREDLQRVRLAERPDPVWELILALRRAQARAVLAPFRGWRRSLDSGTQRLDEYPLLQCLVAVQGEFPDFLPPPDKGSVCEAAVRTPATIDLAAVFAHRTPPQWMRSLATSDRKQLGDVLSAIRDTYQLLVAPHWTEVLGVVTSDRLVRARSLAAHGVGTMLSQLPGVLGWDGTTLSTRHPESRTVHLAGRGLTLVPSYFCRGNPITWIDPQLRPVLVYQAHGHKTPHANLMITQSLISLLGRTRAECLRMLLTPRTTSDLAQQLGTSIGTASKQTTVLRDAGLITSNRNGPAVIHTITSLGLALLTGTTPNQ</sequence>
<dbReference type="RefSeq" id="WP_165960707.1">
    <property type="nucleotide sequence ID" value="NZ_SLWS01000007.1"/>
</dbReference>
<dbReference type="InterPro" id="IPR011991">
    <property type="entry name" value="ArsR-like_HTH"/>
</dbReference>
<comment type="caution">
    <text evidence="1">The sequence shown here is derived from an EMBL/GenBank/DDBJ whole genome shotgun (WGS) entry which is preliminary data.</text>
</comment>
<evidence type="ECO:0000313" key="2">
    <source>
        <dbReference type="Proteomes" id="UP000295680"/>
    </source>
</evidence>
<dbReference type="InterPro" id="IPR036390">
    <property type="entry name" value="WH_DNA-bd_sf"/>
</dbReference>
<gene>
    <name evidence="1" type="ORF">EV192_107215</name>
</gene>
<dbReference type="Proteomes" id="UP000295680">
    <property type="component" value="Unassembled WGS sequence"/>
</dbReference>
<dbReference type="CDD" id="cd00090">
    <property type="entry name" value="HTH_ARSR"/>
    <property type="match status" value="1"/>
</dbReference>
<evidence type="ECO:0000313" key="1">
    <source>
        <dbReference type="EMBL" id="TCO55792.1"/>
    </source>
</evidence>
<name>A0A4R2JCN5_9PSEU</name>
<dbReference type="PANTHER" id="PTHR43132:SF8">
    <property type="entry name" value="HTH-TYPE TRANSCRIPTIONAL REGULATOR KMTR"/>
    <property type="match status" value="1"/>
</dbReference>
<dbReference type="AlphaFoldDB" id="A0A4R2JCN5"/>
<dbReference type="PANTHER" id="PTHR43132">
    <property type="entry name" value="ARSENICAL RESISTANCE OPERON REPRESSOR ARSR-RELATED"/>
    <property type="match status" value="1"/>
</dbReference>
<dbReference type="EMBL" id="SLWS01000007">
    <property type="protein sequence ID" value="TCO55792.1"/>
    <property type="molecule type" value="Genomic_DNA"/>
</dbReference>
<dbReference type="Gene3D" id="1.10.10.10">
    <property type="entry name" value="Winged helix-like DNA-binding domain superfamily/Winged helix DNA-binding domain"/>
    <property type="match status" value="1"/>
</dbReference>
<proteinExistence type="predicted"/>
<keyword evidence="1" id="KW-0238">DNA-binding</keyword>
<dbReference type="GO" id="GO:0003677">
    <property type="term" value="F:DNA binding"/>
    <property type="evidence" value="ECO:0007669"/>
    <property type="project" value="UniProtKB-KW"/>
</dbReference>
<dbReference type="InterPro" id="IPR036388">
    <property type="entry name" value="WH-like_DNA-bd_sf"/>
</dbReference>
<protein>
    <submittedName>
        <fullName evidence="1">DNA-binding transcriptional ArsR family regulator</fullName>
    </submittedName>
</protein>
<dbReference type="InterPro" id="IPR051011">
    <property type="entry name" value="Metal_resp_trans_reg"/>
</dbReference>
<accession>A0A4R2JCN5</accession>
<organism evidence="1 2">
    <name type="scientific">Actinocrispum wychmicini</name>
    <dbReference type="NCBI Taxonomy" id="1213861"/>
    <lineage>
        <taxon>Bacteria</taxon>
        <taxon>Bacillati</taxon>
        <taxon>Actinomycetota</taxon>
        <taxon>Actinomycetes</taxon>
        <taxon>Pseudonocardiales</taxon>
        <taxon>Pseudonocardiaceae</taxon>
        <taxon>Actinocrispum</taxon>
    </lineage>
</organism>
<keyword evidence="2" id="KW-1185">Reference proteome</keyword>
<dbReference type="SUPFAM" id="SSF46785">
    <property type="entry name" value="Winged helix' DNA-binding domain"/>
    <property type="match status" value="1"/>
</dbReference>